<organism evidence="1 2">
    <name type="scientific">Polarella glacialis</name>
    <name type="common">Dinoflagellate</name>
    <dbReference type="NCBI Taxonomy" id="89957"/>
    <lineage>
        <taxon>Eukaryota</taxon>
        <taxon>Sar</taxon>
        <taxon>Alveolata</taxon>
        <taxon>Dinophyceae</taxon>
        <taxon>Suessiales</taxon>
        <taxon>Suessiaceae</taxon>
        <taxon>Polarella</taxon>
    </lineage>
</organism>
<protein>
    <submittedName>
        <fullName evidence="1">Uncharacterized protein</fullName>
    </submittedName>
</protein>
<sequence length="245" mass="25715">MACRIYHLGVAAMAGNATEHCPHAAQDATGLALPKFLRASTAVSTPPRAAELQATRRTRAAATQLPPTHWAWLAAPTTLASQPWQATLPSTAPHAAQEATGFCATEVLKSFDCSLYASTCSGTTGYKAYSGCSDTVAANPMGMACRIYHLGVAAMPGNATEHCPHAAPDATGPCATEVLKSFNCSLYASTRSGTTGYTAYSGCLDTVAANPLGMEHRRRYPHSDKCPCAKRDQDYRVDDGSAINA</sequence>
<comment type="caution">
    <text evidence="1">The sequence shown here is derived from an EMBL/GenBank/DDBJ whole genome shotgun (WGS) entry which is preliminary data.</text>
</comment>
<evidence type="ECO:0000313" key="2">
    <source>
        <dbReference type="Proteomes" id="UP000654075"/>
    </source>
</evidence>
<evidence type="ECO:0000313" key="1">
    <source>
        <dbReference type="EMBL" id="CAE8640159.1"/>
    </source>
</evidence>
<gene>
    <name evidence="1" type="ORF">PGLA1383_LOCUS55099</name>
</gene>
<accession>A0A813HRZ5</accession>
<dbReference type="Proteomes" id="UP000654075">
    <property type="component" value="Unassembled WGS sequence"/>
</dbReference>
<reference evidence="1" key="1">
    <citation type="submission" date="2021-02" db="EMBL/GenBank/DDBJ databases">
        <authorList>
            <person name="Dougan E. K."/>
            <person name="Rhodes N."/>
            <person name="Thang M."/>
            <person name="Chan C."/>
        </authorList>
    </citation>
    <scope>NUCLEOTIDE SEQUENCE</scope>
</reference>
<dbReference type="AlphaFoldDB" id="A0A813HRZ5"/>
<name>A0A813HRZ5_POLGL</name>
<proteinExistence type="predicted"/>
<keyword evidence="2" id="KW-1185">Reference proteome</keyword>
<dbReference type="EMBL" id="CAJNNV010032502">
    <property type="protein sequence ID" value="CAE8640159.1"/>
    <property type="molecule type" value="Genomic_DNA"/>
</dbReference>